<protein>
    <submittedName>
        <fullName evidence="1">Uncharacterized protein</fullName>
    </submittedName>
</protein>
<dbReference type="AlphaFoldDB" id="A0A1I5Z592"/>
<gene>
    <name evidence="1" type="ORF">SAMN05421810_108214</name>
</gene>
<proteinExistence type="predicted"/>
<dbReference type="InterPro" id="IPR036291">
    <property type="entry name" value="NAD(P)-bd_dom_sf"/>
</dbReference>
<dbReference type="Proteomes" id="UP000198727">
    <property type="component" value="Unassembled WGS sequence"/>
</dbReference>
<organism evidence="1 2">
    <name type="scientific">Amycolatopsis arida</name>
    <dbReference type="NCBI Taxonomy" id="587909"/>
    <lineage>
        <taxon>Bacteria</taxon>
        <taxon>Bacillati</taxon>
        <taxon>Actinomycetota</taxon>
        <taxon>Actinomycetes</taxon>
        <taxon>Pseudonocardiales</taxon>
        <taxon>Pseudonocardiaceae</taxon>
        <taxon>Amycolatopsis</taxon>
    </lineage>
</organism>
<dbReference type="SUPFAM" id="SSF51735">
    <property type="entry name" value="NAD(P)-binding Rossmann-fold domains"/>
    <property type="match status" value="1"/>
</dbReference>
<reference evidence="2" key="1">
    <citation type="submission" date="2016-10" db="EMBL/GenBank/DDBJ databases">
        <authorList>
            <person name="Varghese N."/>
            <person name="Submissions S."/>
        </authorList>
    </citation>
    <scope>NUCLEOTIDE SEQUENCE [LARGE SCALE GENOMIC DNA]</scope>
    <source>
        <strain evidence="2">CGMCC 4.5579</strain>
    </source>
</reference>
<dbReference type="EMBL" id="FOWW01000008">
    <property type="protein sequence ID" value="SFQ51267.1"/>
    <property type="molecule type" value="Genomic_DNA"/>
</dbReference>
<dbReference type="RefSeq" id="WP_166677804.1">
    <property type="nucleotide sequence ID" value="NZ_FOWW01000008.1"/>
</dbReference>
<dbReference type="STRING" id="587909.SAMN05421810_108214"/>
<accession>A0A1I5Z592</accession>
<dbReference type="Gene3D" id="3.40.50.720">
    <property type="entry name" value="NAD(P)-binding Rossmann-like Domain"/>
    <property type="match status" value="1"/>
</dbReference>
<keyword evidence="2" id="KW-1185">Reference proteome</keyword>
<name>A0A1I5Z592_9PSEU</name>
<evidence type="ECO:0000313" key="2">
    <source>
        <dbReference type="Proteomes" id="UP000198727"/>
    </source>
</evidence>
<sequence length="104" mass="11111">MSKAARARYTEALRHEVWHLGVVVCLVEPGAVATNVLDAATATGGAIADYDRPREAARRTLLRGFRRAADPAEIATLIADIADIADIVGTSGQRHRYGAGRDGR</sequence>
<evidence type="ECO:0000313" key="1">
    <source>
        <dbReference type="EMBL" id="SFQ51267.1"/>
    </source>
</evidence>